<dbReference type="SUPFAM" id="SSF51445">
    <property type="entry name" value="(Trans)glycosidases"/>
    <property type="match status" value="1"/>
</dbReference>
<evidence type="ECO:0000256" key="10">
    <source>
        <dbReference type="SAM" id="MobiDB-lite"/>
    </source>
</evidence>
<evidence type="ECO:0000256" key="8">
    <source>
        <dbReference type="RuleBase" id="RU000489"/>
    </source>
</evidence>
<evidence type="ECO:0000256" key="3">
    <source>
        <dbReference type="ARBA" id="ARBA00022801"/>
    </source>
</evidence>
<dbReference type="Gene3D" id="3.20.20.80">
    <property type="entry name" value="Glycosidases"/>
    <property type="match status" value="1"/>
</dbReference>
<evidence type="ECO:0000313" key="13">
    <source>
        <dbReference type="Proteomes" id="UP001437256"/>
    </source>
</evidence>
<name>A0ABR2ZQY8_9AGAR</name>
<keyword evidence="7" id="KW-0624">Polysaccharide degradation</keyword>
<evidence type="ECO:0000256" key="7">
    <source>
        <dbReference type="ARBA" id="ARBA00023326"/>
    </source>
</evidence>
<evidence type="ECO:0000256" key="4">
    <source>
        <dbReference type="ARBA" id="ARBA00023024"/>
    </source>
</evidence>
<keyword evidence="6 8" id="KW-0326">Glycosidase</keyword>
<dbReference type="PANTHER" id="PTHR45708">
    <property type="entry name" value="ENDOCHITINASE"/>
    <property type="match status" value="1"/>
</dbReference>
<dbReference type="PROSITE" id="PS51910">
    <property type="entry name" value="GH18_2"/>
    <property type="match status" value="1"/>
</dbReference>
<comment type="similarity">
    <text evidence="9">Belongs to the glycosyl hydrolase 18 family.</text>
</comment>
<evidence type="ECO:0000256" key="9">
    <source>
        <dbReference type="RuleBase" id="RU004453"/>
    </source>
</evidence>
<comment type="caution">
    <text evidence="12">The sequence shown here is derived from an EMBL/GenBank/DDBJ whole genome shotgun (WGS) entry which is preliminary data.</text>
</comment>
<dbReference type="InterPro" id="IPR017853">
    <property type="entry name" value="GH"/>
</dbReference>
<keyword evidence="5" id="KW-0119">Carbohydrate metabolism</keyword>
<dbReference type="Proteomes" id="UP001437256">
    <property type="component" value="Unassembled WGS sequence"/>
</dbReference>
<evidence type="ECO:0000256" key="6">
    <source>
        <dbReference type="ARBA" id="ARBA00023295"/>
    </source>
</evidence>
<protein>
    <recommendedName>
        <fullName evidence="2">chitinase</fullName>
        <ecNumber evidence="2">3.2.1.14</ecNumber>
    </recommendedName>
</protein>
<dbReference type="GO" id="GO:0008843">
    <property type="term" value="F:endochitinase activity"/>
    <property type="evidence" value="ECO:0007669"/>
    <property type="project" value="UniProtKB-EC"/>
</dbReference>
<evidence type="ECO:0000259" key="11">
    <source>
        <dbReference type="PROSITE" id="PS51910"/>
    </source>
</evidence>
<keyword evidence="3 8" id="KW-0378">Hydrolase</keyword>
<keyword evidence="4" id="KW-0146">Chitin degradation</keyword>
<comment type="catalytic activity">
    <reaction evidence="1">
        <text>Random endo-hydrolysis of N-acetyl-beta-D-glucosaminide (1-&gt;4)-beta-linkages in chitin and chitodextrins.</text>
        <dbReference type="EC" id="3.2.1.14"/>
    </reaction>
</comment>
<evidence type="ECO:0000256" key="2">
    <source>
        <dbReference type="ARBA" id="ARBA00012729"/>
    </source>
</evidence>
<dbReference type="EC" id="3.2.1.14" evidence="2"/>
<feature type="compositionally biased region" description="Low complexity" evidence="10">
    <location>
        <begin position="283"/>
        <end position="299"/>
    </location>
</feature>
<dbReference type="InterPro" id="IPR001223">
    <property type="entry name" value="Glyco_hydro18_cat"/>
</dbReference>
<organism evidence="12 13">
    <name type="scientific">Marasmius tenuissimus</name>
    <dbReference type="NCBI Taxonomy" id="585030"/>
    <lineage>
        <taxon>Eukaryota</taxon>
        <taxon>Fungi</taxon>
        <taxon>Dikarya</taxon>
        <taxon>Basidiomycota</taxon>
        <taxon>Agaricomycotina</taxon>
        <taxon>Agaricomycetes</taxon>
        <taxon>Agaricomycetidae</taxon>
        <taxon>Agaricales</taxon>
        <taxon>Marasmiineae</taxon>
        <taxon>Marasmiaceae</taxon>
        <taxon>Marasmius</taxon>
    </lineage>
</organism>
<keyword evidence="13" id="KW-1185">Reference proteome</keyword>
<accession>A0ABR2ZQY8</accession>
<gene>
    <name evidence="12" type="primary">CHT2_5</name>
    <name evidence="12" type="ORF">AAF712_009263</name>
</gene>
<sequence>MCQEKGKIITLSLGGDVGGSTGLVTFSSDAQAEQFADTVWNLFLGGSTSEARPFGRQHHPIVRYITDECVRPLGDAVLDGVDLDIEGIPPTGYFAFVNKIRSHTDRANKKYYVTAAPQCPDVLKKPVLYGASFDAVYVLFYNNPWCEASSGTINFDEWDQWARTESPNKDVKIFLGVPASPTAASPASYVDPDTLGELAKSIQDQYSSFGGVVLWDASQAYANKRYDVAIKRALTGATGDVSPETSATAESTSATSLVSTTASSAQSSFSVAEVTSASLSSVVASASSSSESVTTTTTAKLVRRRRQNSLDVE</sequence>
<reference evidence="12 13" key="1">
    <citation type="submission" date="2024-05" db="EMBL/GenBank/DDBJ databases">
        <title>A draft genome resource for the thread blight pathogen Marasmius tenuissimus strain MS-2.</title>
        <authorList>
            <person name="Yulfo-Soto G.E."/>
            <person name="Baruah I.K."/>
            <person name="Amoako-Attah I."/>
            <person name="Bukari Y."/>
            <person name="Meinhardt L.W."/>
            <person name="Bailey B.A."/>
            <person name="Cohen S.P."/>
        </authorList>
    </citation>
    <scope>NUCLEOTIDE SEQUENCE [LARGE SCALE GENOMIC DNA]</scope>
    <source>
        <strain evidence="12 13">MS-2</strain>
    </source>
</reference>
<evidence type="ECO:0000256" key="5">
    <source>
        <dbReference type="ARBA" id="ARBA00023277"/>
    </source>
</evidence>
<dbReference type="PROSITE" id="PS01095">
    <property type="entry name" value="GH18_1"/>
    <property type="match status" value="1"/>
</dbReference>
<feature type="domain" description="GH18" evidence="11">
    <location>
        <begin position="1"/>
        <end position="237"/>
    </location>
</feature>
<dbReference type="InterPro" id="IPR001579">
    <property type="entry name" value="Glyco_hydro_18_chit_AS"/>
</dbReference>
<evidence type="ECO:0000256" key="1">
    <source>
        <dbReference type="ARBA" id="ARBA00000822"/>
    </source>
</evidence>
<dbReference type="InterPro" id="IPR050542">
    <property type="entry name" value="Glycosyl_Hydrlase18_Chitinase"/>
</dbReference>
<dbReference type="PANTHER" id="PTHR45708:SF49">
    <property type="entry name" value="ENDOCHITINASE"/>
    <property type="match status" value="1"/>
</dbReference>
<dbReference type="Pfam" id="PF00704">
    <property type="entry name" value="Glyco_hydro_18"/>
    <property type="match status" value="1"/>
</dbReference>
<evidence type="ECO:0000313" key="12">
    <source>
        <dbReference type="EMBL" id="KAL0063818.1"/>
    </source>
</evidence>
<proteinExistence type="inferred from homology"/>
<feature type="region of interest" description="Disordered" evidence="10">
    <location>
        <begin position="283"/>
        <end position="313"/>
    </location>
</feature>
<dbReference type="EMBL" id="JBBXMP010000073">
    <property type="protein sequence ID" value="KAL0063818.1"/>
    <property type="molecule type" value="Genomic_DNA"/>
</dbReference>